<sequence>MPDVNKTVLRLDRFLPYRLSVLANRISRSLADQYQAEFGISRPQWRVLAVLGETDNLSANDLVDRTAMDKVAVSRAVSGLVNKQLINQSDDKKDKRRSRLSLTPKGLQIYAAIVPAALSFQQNLLANLSAEDIHHLDAILEKLGN</sequence>
<organism evidence="5 6">
    <name type="scientific">Reinekea blandensis MED297</name>
    <dbReference type="NCBI Taxonomy" id="314283"/>
    <lineage>
        <taxon>Bacteria</taxon>
        <taxon>Pseudomonadati</taxon>
        <taxon>Pseudomonadota</taxon>
        <taxon>Gammaproteobacteria</taxon>
        <taxon>Oceanospirillales</taxon>
        <taxon>Saccharospirillaceae</taxon>
        <taxon>Reinekea</taxon>
    </lineage>
</organism>
<accession>A4BBT1</accession>
<dbReference type="InterPro" id="IPR036390">
    <property type="entry name" value="WH_DNA-bd_sf"/>
</dbReference>
<dbReference type="GO" id="GO:0003677">
    <property type="term" value="F:DNA binding"/>
    <property type="evidence" value="ECO:0007669"/>
    <property type="project" value="UniProtKB-KW"/>
</dbReference>
<evidence type="ECO:0000313" key="6">
    <source>
        <dbReference type="Proteomes" id="UP000005953"/>
    </source>
</evidence>
<keyword evidence="6" id="KW-1185">Reference proteome</keyword>
<keyword evidence="1" id="KW-0805">Transcription regulation</keyword>
<dbReference type="InterPro" id="IPR052067">
    <property type="entry name" value="Metal_resp_HTH_trans_reg"/>
</dbReference>
<reference evidence="5 6" key="1">
    <citation type="submission" date="2006-02" db="EMBL/GenBank/DDBJ databases">
        <authorList>
            <person name="Pinhassi J."/>
            <person name="Pedros-Alio C."/>
            <person name="Ferriera S."/>
            <person name="Johnson J."/>
            <person name="Kravitz S."/>
            <person name="Halpern A."/>
            <person name="Remington K."/>
            <person name="Beeson K."/>
            <person name="Tran B."/>
            <person name="Rogers Y.-H."/>
            <person name="Friedman R."/>
            <person name="Venter J.C."/>
        </authorList>
    </citation>
    <scope>NUCLEOTIDE SEQUENCE [LARGE SCALE GENOMIC DNA]</scope>
    <source>
        <strain evidence="5 6">MED297</strain>
    </source>
</reference>
<keyword evidence="3" id="KW-0804">Transcription</keyword>
<dbReference type="AlphaFoldDB" id="A4BBT1"/>
<evidence type="ECO:0000256" key="2">
    <source>
        <dbReference type="ARBA" id="ARBA00023125"/>
    </source>
</evidence>
<comment type="caution">
    <text evidence="5">The sequence shown here is derived from an EMBL/GenBank/DDBJ whole genome shotgun (WGS) entry which is preliminary data.</text>
</comment>
<dbReference type="Gene3D" id="1.10.10.10">
    <property type="entry name" value="Winged helix-like DNA-binding domain superfamily/Winged helix DNA-binding domain"/>
    <property type="match status" value="1"/>
</dbReference>
<dbReference type="EMBL" id="AAOE01000004">
    <property type="protein sequence ID" value="EAR10416.1"/>
    <property type="molecule type" value="Genomic_DNA"/>
</dbReference>
<dbReference type="RefSeq" id="WP_008046636.1">
    <property type="nucleotide sequence ID" value="NZ_CH724153.1"/>
</dbReference>
<dbReference type="PROSITE" id="PS50995">
    <property type="entry name" value="HTH_MARR_2"/>
    <property type="match status" value="1"/>
</dbReference>
<evidence type="ECO:0000256" key="1">
    <source>
        <dbReference type="ARBA" id="ARBA00023015"/>
    </source>
</evidence>
<dbReference type="SUPFAM" id="SSF46785">
    <property type="entry name" value="Winged helix' DNA-binding domain"/>
    <property type="match status" value="1"/>
</dbReference>
<dbReference type="Pfam" id="PF12802">
    <property type="entry name" value="MarR_2"/>
    <property type="match status" value="1"/>
</dbReference>
<dbReference type="PANTHER" id="PTHR35790">
    <property type="entry name" value="HTH-TYPE TRANSCRIPTIONAL REGULATOR PCHR"/>
    <property type="match status" value="1"/>
</dbReference>
<dbReference type="GO" id="GO:0003700">
    <property type="term" value="F:DNA-binding transcription factor activity"/>
    <property type="evidence" value="ECO:0007669"/>
    <property type="project" value="InterPro"/>
</dbReference>
<dbReference type="InterPro" id="IPR000835">
    <property type="entry name" value="HTH_MarR-typ"/>
</dbReference>
<evidence type="ECO:0000313" key="5">
    <source>
        <dbReference type="EMBL" id="EAR10416.1"/>
    </source>
</evidence>
<dbReference type="SMART" id="SM00347">
    <property type="entry name" value="HTH_MARR"/>
    <property type="match status" value="1"/>
</dbReference>
<proteinExistence type="predicted"/>
<evidence type="ECO:0000256" key="3">
    <source>
        <dbReference type="ARBA" id="ARBA00023163"/>
    </source>
</evidence>
<name>A4BBT1_9GAMM</name>
<dbReference type="PANTHER" id="PTHR35790:SF4">
    <property type="entry name" value="HTH-TYPE TRANSCRIPTIONAL REGULATOR PCHR"/>
    <property type="match status" value="1"/>
</dbReference>
<keyword evidence="2" id="KW-0238">DNA-binding</keyword>
<dbReference type="HOGENOM" id="CLU_083287_8_0_6"/>
<dbReference type="InterPro" id="IPR036388">
    <property type="entry name" value="WH-like_DNA-bd_sf"/>
</dbReference>
<dbReference type="OrthoDB" id="8906692at2"/>
<protein>
    <submittedName>
        <fullName evidence="5">Transcriptional regulator marR/emrR family protein</fullName>
    </submittedName>
</protein>
<dbReference type="Proteomes" id="UP000005953">
    <property type="component" value="Unassembled WGS sequence"/>
</dbReference>
<feature type="domain" description="HTH marR-type" evidence="4">
    <location>
        <begin position="12"/>
        <end position="145"/>
    </location>
</feature>
<dbReference type="STRING" id="314283.MED297_01305"/>
<evidence type="ECO:0000259" key="4">
    <source>
        <dbReference type="PROSITE" id="PS50995"/>
    </source>
</evidence>
<dbReference type="PRINTS" id="PR00598">
    <property type="entry name" value="HTHMARR"/>
</dbReference>
<gene>
    <name evidence="5" type="ORF">MED297_01305</name>
</gene>